<dbReference type="PANTHER" id="PTHR35567:SF1">
    <property type="entry name" value="CONSERVED FUNGAL PROTEIN (AFU_ORTHOLOGUE AFUA_1G14230)"/>
    <property type="match status" value="1"/>
</dbReference>
<dbReference type="Pfam" id="PF11937">
    <property type="entry name" value="DUF3455"/>
    <property type="match status" value="1"/>
</dbReference>
<proteinExistence type="predicted"/>
<dbReference type="PANTHER" id="PTHR35567">
    <property type="entry name" value="MALATE DEHYDROGENASE (AFU_ORTHOLOGUE AFUA_2G13800)"/>
    <property type="match status" value="1"/>
</dbReference>
<feature type="chain" id="PRO_5020478946" description="Malate dehydrogenase" evidence="1">
    <location>
        <begin position="17"/>
        <end position="214"/>
    </location>
</feature>
<sequence length="214" mass="22765">MLAFLALLAVPALGLTLPLNIRTNIGDCPLNGLAVPLPTDQTALTVPAGQRLMYVALGRGIQNYTCSAGAYVTAGALANLYDASCLFKTGQAIANVSTISKILPEIAYEIVNYPDTASLPTLMRHQFVQTPSGLSPEFLKSDSKAFVIASKTASLNAPTDPVNDVPWLQLTEASGSLAQTIFRMDTVRGNPPTSCTEEGQALSVQYSAMYYFLN</sequence>
<gene>
    <name evidence="2" type="ORF">M231_07050</name>
</gene>
<dbReference type="Proteomes" id="UP000289152">
    <property type="component" value="Unassembled WGS sequence"/>
</dbReference>
<dbReference type="AlphaFoldDB" id="A0A4Q1BCC1"/>
<accession>A0A4Q1BCC1</accession>
<evidence type="ECO:0008006" key="4">
    <source>
        <dbReference type="Google" id="ProtNLM"/>
    </source>
</evidence>
<feature type="signal peptide" evidence="1">
    <location>
        <begin position="1"/>
        <end position="16"/>
    </location>
</feature>
<comment type="caution">
    <text evidence="2">The sequence shown here is derived from an EMBL/GenBank/DDBJ whole genome shotgun (WGS) entry which is preliminary data.</text>
</comment>
<dbReference type="InParanoid" id="A0A4Q1BCC1"/>
<dbReference type="InterPro" id="IPR021851">
    <property type="entry name" value="DUF3455"/>
</dbReference>
<organism evidence="2 3">
    <name type="scientific">Tremella mesenterica</name>
    <name type="common">Jelly fungus</name>
    <dbReference type="NCBI Taxonomy" id="5217"/>
    <lineage>
        <taxon>Eukaryota</taxon>
        <taxon>Fungi</taxon>
        <taxon>Dikarya</taxon>
        <taxon>Basidiomycota</taxon>
        <taxon>Agaricomycotina</taxon>
        <taxon>Tremellomycetes</taxon>
        <taxon>Tremellales</taxon>
        <taxon>Tremellaceae</taxon>
        <taxon>Tremella</taxon>
    </lineage>
</organism>
<name>A0A4Q1BCC1_TREME</name>
<dbReference type="EMBL" id="SDIL01000126">
    <property type="protein sequence ID" value="RXK35677.1"/>
    <property type="molecule type" value="Genomic_DNA"/>
</dbReference>
<evidence type="ECO:0000313" key="2">
    <source>
        <dbReference type="EMBL" id="RXK35677.1"/>
    </source>
</evidence>
<dbReference type="OrthoDB" id="1859733at2759"/>
<keyword evidence="3" id="KW-1185">Reference proteome</keyword>
<evidence type="ECO:0000313" key="3">
    <source>
        <dbReference type="Proteomes" id="UP000289152"/>
    </source>
</evidence>
<protein>
    <recommendedName>
        <fullName evidence="4">Malate dehydrogenase</fullName>
    </recommendedName>
</protein>
<dbReference type="VEuPathDB" id="FungiDB:TREMEDRAFT_31051"/>
<reference evidence="2 3" key="1">
    <citation type="submission" date="2016-06" db="EMBL/GenBank/DDBJ databases">
        <title>Evolution of pathogenesis and genome organization in the Tremellales.</title>
        <authorList>
            <person name="Cuomo C."/>
            <person name="Litvintseva A."/>
            <person name="Heitman J."/>
            <person name="Chen Y."/>
            <person name="Sun S."/>
            <person name="Springer D."/>
            <person name="Dromer F."/>
            <person name="Young S."/>
            <person name="Zeng Q."/>
            <person name="Chapman S."/>
            <person name="Gujja S."/>
            <person name="Saif S."/>
            <person name="Birren B."/>
        </authorList>
    </citation>
    <scope>NUCLEOTIDE SEQUENCE [LARGE SCALE GENOMIC DNA]</scope>
    <source>
        <strain evidence="2 3">ATCC 28783</strain>
    </source>
</reference>
<evidence type="ECO:0000256" key="1">
    <source>
        <dbReference type="SAM" id="SignalP"/>
    </source>
</evidence>
<keyword evidence="1" id="KW-0732">Signal</keyword>